<evidence type="ECO:0000313" key="3">
    <source>
        <dbReference type="Proteomes" id="UP000192360"/>
    </source>
</evidence>
<name>A0A1W1Z261_9FLAO</name>
<dbReference type="InterPro" id="IPR014044">
    <property type="entry name" value="CAP_dom"/>
</dbReference>
<proteinExistence type="predicted"/>
<evidence type="ECO:0000259" key="1">
    <source>
        <dbReference type="Pfam" id="PF00188"/>
    </source>
</evidence>
<dbReference type="Pfam" id="PF00188">
    <property type="entry name" value="CAP"/>
    <property type="match status" value="1"/>
</dbReference>
<dbReference type="Gene3D" id="3.40.33.10">
    <property type="entry name" value="CAP"/>
    <property type="match status" value="1"/>
</dbReference>
<dbReference type="STRING" id="504486.SAMN05660703_1064"/>
<dbReference type="EMBL" id="FWXO01000001">
    <property type="protein sequence ID" value="SMC42519.1"/>
    <property type="molecule type" value="Genomic_DNA"/>
</dbReference>
<sequence>MIFLISLQYWFTRANRTLEIPFSTTYYLQIEQYMKMKMPYALMFLFVLIVSSCSKETIENTILVESENAIIVENEILETVNSYRTANGYNSLAYSAVAYKYANAHTDYMIAKGSISHDNFSARASDISSEVNASQVSENVARNYASAQETFENWMNSSDHRKSIEGDFTHTAVSVKLDANGNYYYTQLFYKLGIQ</sequence>
<dbReference type="PANTHER" id="PTHR31157:SF1">
    <property type="entry name" value="SCP DOMAIN-CONTAINING PROTEIN"/>
    <property type="match status" value="1"/>
</dbReference>
<dbReference type="InterPro" id="IPR035940">
    <property type="entry name" value="CAP_sf"/>
</dbReference>
<dbReference type="Proteomes" id="UP000192360">
    <property type="component" value="Unassembled WGS sequence"/>
</dbReference>
<dbReference type="PANTHER" id="PTHR31157">
    <property type="entry name" value="SCP DOMAIN-CONTAINING PROTEIN"/>
    <property type="match status" value="1"/>
</dbReference>
<feature type="domain" description="SCP" evidence="1">
    <location>
        <begin position="77"/>
        <end position="189"/>
    </location>
</feature>
<accession>A0A1W1Z261</accession>
<organism evidence="2 3">
    <name type="scientific">Cellulophaga tyrosinoxydans</name>
    <dbReference type="NCBI Taxonomy" id="504486"/>
    <lineage>
        <taxon>Bacteria</taxon>
        <taxon>Pseudomonadati</taxon>
        <taxon>Bacteroidota</taxon>
        <taxon>Flavobacteriia</taxon>
        <taxon>Flavobacteriales</taxon>
        <taxon>Flavobacteriaceae</taxon>
        <taxon>Cellulophaga</taxon>
    </lineage>
</organism>
<dbReference type="CDD" id="cd05379">
    <property type="entry name" value="CAP_bacterial"/>
    <property type="match status" value="1"/>
</dbReference>
<dbReference type="SUPFAM" id="SSF55797">
    <property type="entry name" value="PR-1-like"/>
    <property type="match status" value="1"/>
</dbReference>
<evidence type="ECO:0000313" key="2">
    <source>
        <dbReference type="EMBL" id="SMC42519.1"/>
    </source>
</evidence>
<dbReference type="AlphaFoldDB" id="A0A1W1Z261"/>
<keyword evidence="3" id="KW-1185">Reference proteome</keyword>
<protein>
    <submittedName>
        <fullName evidence="2">Uncharacterized conserved protein YkwD, contains CAP (CSP/antigen 5/PR1) domain</fullName>
    </submittedName>
</protein>
<reference evidence="3" key="1">
    <citation type="submission" date="2017-04" db="EMBL/GenBank/DDBJ databases">
        <authorList>
            <person name="Varghese N."/>
            <person name="Submissions S."/>
        </authorList>
    </citation>
    <scope>NUCLEOTIDE SEQUENCE [LARGE SCALE GENOMIC DNA]</scope>
    <source>
        <strain evidence="3">DSM 21164</strain>
    </source>
</reference>
<dbReference type="RefSeq" id="WP_234989611.1">
    <property type="nucleotide sequence ID" value="NZ_FWXO01000001.1"/>
</dbReference>
<gene>
    <name evidence="2" type="ORF">SAMN05660703_1064</name>
</gene>